<gene>
    <name evidence="1" type="ORF">KIN20_021747</name>
</gene>
<keyword evidence="2" id="KW-1185">Reference proteome</keyword>
<dbReference type="SUPFAM" id="SSF82615">
    <property type="entry name" value="Polo-box domain"/>
    <property type="match status" value="1"/>
</dbReference>
<dbReference type="AlphaFoldDB" id="A0AAD5NB31"/>
<evidence type="ECO:0000313" key="2">
    <source>
        <dbReference type="Proteomes" id="UP001196413"/>
    </source>
</evidence>
<dbReference type="EMBL" id="JAHQIW010004405">
    <property type="protein sequence ID" value="KAJ1362249.1"/>
    <property type="molecule type" value="Genomic_DNA"/>
</dbReference>
<proteinExistence type="predicted"/>
<comment type="caution">
    <text evidence="1">The sequence shown here is derived from an EMBL/GenBank/DDBJ whole genome shotgun (WGS) entry which is preliminary data.</text>
</comment>
<name>A0AAD5NB31_PARTN</name>
<accession>A0AAD5NB31</accession>
<protein>
    <submittedName>
        <fullName evidence="1">Uncharacterized protein</fullName>
    </submittedName>
</protein>
<evidence type="ECO:0000313" key="1">
    <source>
        <dbReference type="EMBL" id="KAJ1362249.1"/>
    </source>
</evidence>
<sequence>MFTATLVCHEMVDYTNRRGFGCQFSDGSILSKLVSIHLCTNSILFATCRSSSYASNSGLTRSHIEVARQYREYMERELADTDLLMSQVSRKAALSSSSGPPYLVFTRLGSDCLIMIFSDGTAQINLKKQPFKNCALEQ</sequence>
<reference evidence="1" key="1">
    <citation type="submission" date="2021-06" db="EMBL/GenBank/DDBJ databases">
        <title>Parelaphostrongylus tenuis whole genome reference sequence.</title>
        <authorList>
            <person name="Garwood T.J."/>
            <person name="Larsen P.A."/>
            <person name="Fountain-Jones N.M."/>
            <person name="Garbe J.R."/>
            <person name="Macchietto M.G."/>
            <person name="Kania S.A."/>
            <person name="Gerhold R.W."/>
            <person name="Richards J.E."/>
            <person name="Wolf T.M."/>
        </authorList>
    </citation>
    <scope>NUCLEOTIDE SEQUENCE</scope>
    <source>
        <strain evidence="1">MNPRO001-30</strain>
        <tissue evidence="1">Meninges</tissue>
    </source>
</reference>
<organism evidence="1 2">
    <name type="scientific">Parelaphostrongylus tenuis</name>
    <name type="common">Meningeal worm</name>
    <dbReference type="NCBI Taxonomy" id="148309"/>
    <lineage>
        <taxon>Eukaryota</taxon>
        <taxon>Metazoa</taxon>
        <taxon>Ecdysozoa</taxon>
        <taxon>Nematoda</taxon>
        <taxon>Chromadorea</taxon>
        <taxon>Rhabditida</taxon>
        <taxon>Rhabditina</taxon>
        <taxon>Rhabditomorpha</taxon>
        <taxon>Strongyloidea</taxon>
        <taxon>Metastrongylidae</taxon>
        <taxon>Parelaphostrongylus</taxon>
    </lineage>
</organism>
<dbReference type="Proteomes" id="UP001196413">
    <property type="component" value="Unassembled WGS sequence"/>
</dbReference>